<dbReference type="AlphaFoldDB" id="A0A8J6J750"/>
<evidence type="ECO:0000313" key="3">
    <source>
        <dbReference type="Proteomes" id="UP000628736"/>
    </source>
</evidence>
<dbReference type="RefSeq" id="WP_147572051.1">
    <property type="nucleotide sequence ID" value="NZ_JACOPO010000001.1"/>
</dbReference>
<dbReference type="Proteomes" id="UP000628736">
    <property type="component" value="Unassembled WGS sequence"/>
</dbReference>
<reference evidence="2" key="1">
    <citation type="submission" date="2020-08" db="EMBL/GenBank/DDBJ databases">
        <title>Genome public.</title>
        <authorList>
            <person name="Liu C."/>
            <person name="Sun Q."/>
        </authorList>
    </citation>
    <scope>NUCLEOTIDE SEQUENCE</scope>
    <source>
        <strain evidence="2">NSJ-23</strain>
    </source>
</reference>
<dbReference type="InterPro" id="IPR024981">
    <property type="entry name" value="DUF3887"/>
</dbReference>
<protein>
    <submittedName>
        <fullName evidence="2">DUF3887 domain-containing protein</fullName>
    </submittedName>
</protein>
<evidence type="ECO:0000259" key="1">
    <source>
        <dbReference type="Pfam" id="PF13026"/>
    </source>
</evidence>
<proteinExistence type="predicted"/>
<organism evidence="2 3">
    <name type="scientific">Flintibacter hominis</name>
    <dbReference type="NCBI Taxonomy" id="2763048"/>
    <lineage>
        <taxon>Bacteria</taxon>
        <taxon>Bacillati</taxon>
        <taxon>Bacillota</taxon>
        <taxon>Clostridia</taxon>
        <taxon>Eubacteriales</taxon>
        <taxon>Flintibacter</taxon>
    </lineage>
</organism>
<dbReference type="EMBL" id="JACOPO010000001">
    <property type="protein sequence ID" value="MBC5721632.1"/>
    <property type="molecule type" value="Genomic_DNA"/>
</dbReference>
<sequence>MKRRTTGLLAAALLAVLLLAGCGTRPLPSGMEEEAVGQAGQEIVEMLVARDYQGVVDAFRPDIAEELGVTADTIQSEMDKVSEAGPYVETIKRMAVGGKNKDYGEDYAVAVIYCEHEEKNIAYQLSFDTDLNLIGIYAEVKKK</sequence>
<feature type="domain" description="DUF3887" evidence="1">
    <location>
        <begin position="41"/>
        <end position="135"/>
    </location>
</feature>
<dbReference type="Gene3D" id="3.10.450.590">
    <property type="match status" value="1"/>
</dbReference>
<name>A0A8J6J750_9FIRM</name>
<gene>
    <name evidence="2" type="ORF">H8S11_02180</name>
</gene>
<evidence type="ECO:0000313" key="2">
    <source>
        <dbReference type="EMBL" id="MBC5721632.1"/>
    </source>
</evidence>
<dbReference type="Pfam" id="PF13026">
    <property type="entry name" value="DUF3887"/>
    <property type="match status" value="1"/>
</dbReference>
<comment type="caution">
    <text evidence="2">The sequence shown here is derived from an EMBL/GenBank/DDBJ whole genome shotgun (WGS) entry which is preliminary data.</text>
</comment>
<dbReference type="PROSITE" id="PS51257">
    <property type="entry name" value="PROKAR_LIPOPROTEIN"/>
    <property type="match status" value="1"/>
</dbReference>
<accession>A0A8J6J750</accession>
<keyword evidence="3" id="KW-1185">Reference proteome</keyword>